<protein>
    <submittedName>
        <fullName evidence="6">Calcium-dependent protein</fullName>
    </submittedName>
</protein>
<dbReference type="PROSITE" id="PS00107">
    <property type="entry name" value="PROTEIN_KINASE_ATP"/>
    <property type="match status" value="1"/>
</dbReference>
<accession>A0A0M0J7X9</accession>
<keyword evidence="1 3" id="KW-0547">Nucleotide-binding</keyword>
<evidence type="ECO:0000256" key="3">
    <source>
        <dbReference type="PROSITE-ProRule" id="PRU10141"/>
    </source>
</evidence>
<feature type="binding site" evidence="3">
    <location>
        <position position="59"/>
    </location>
    <ligand>
        <name>ATP</name>
        <dbReference type="ChEBI" id="CHEBI:30616"/>
    </ligand>
</feature>
<evidence type="ECO:0000259" key="5">
    <source>
        <dbReference type="PROSITE" id="PS50011"/>
    </source>
</evidence>
<keyword evidence="4" id="KW-0808">Transferase</keyword>
<comment type="caution">
    <text evidence="6">The sequence shown here is derived from an EMBL/GenBank/DDBJ whole genome shotgun (WGS) entry which is preliminary data.</text>
</comment>
<dbReference type="OrthoDB" id="40902at2759"/>
<evidence type="ECO:0000313" key="6">
    <source>
        <dbReference type="EMBL" id="KOO22704.1"/>
    </source>
</evidence>
<evidence type="ECO:0000313" key="7">
    <source>
        <dbReference type="Proteomes" id="UP000037460"/>
    </source>
</evidence>
<dbReference type="InterPro" id="IPR008271">
    <property type="entry name" value="Ser/Thr_kinase_AS"/>
</dbReference>
<dbReference type="SMART" id="SM00220">
    <property type="entry name" value="S_TKc"/>
    <property type="match status" value="1"/>
</dbReference>
<keyword evidence="4" id="KW-0418">Kinase</keyword>
<dbReference type="InterPro" id="IPR000719">
    <property type="entry name" value="Prot_kinase_dom"/>
</dbReference>
<dbReference type="GO" id="GO:0005524">
    <property type="term" value="F:ATP binding"/>
    <property type="evidence" value="ECO:0007669"/>
    <property type="project" value="UniProtKB-UniRule"/>
</dbReference>
<proteinExistence type="inferred from homology"/>
<evidence type="ECO:0000256" key="4">
    <source>
        <dbReference type="RuleBase" id="RU000304"/>
    </source>
</evidence>
<sequence>MFCCAGADDDVAASESKGAKFAKIEIKGWKVDPNPIGEGGFGAVHLCTEVKTGKRRACKAMRLPTAQDRDDFRHEVAVLKATGKHKNICHCIDVAEDARYGYLVMQSCTGGELFDRIAARNCSEKDAAMAIVDVLAALNHLHTKRIIHRDIKPENLLYKDKQPGSPLKLIDFGLAIQLQPGQRETEVCGTTSYMAPEVLRGSYSFECDIWSLGVICFFMLSGKLPFPGRSDEEKEARILRGSFSFSEEQWNSNLR</sequence>
<evidence type="ECO:0000256" key="2">
    <source>
        <dbReference type="ARBA" id="ARBA00022840"/>
    </source>
</evidence>
<keyword evidence="2 3" id="KW-0067">ATP-binding</keyword>
<dbReference type="Gene3D" id="3.30.200.20">
    <property type="entry name" value="Phosphorylase Kinase, domain 1"/>
    <property type="match status" value="1"/>
</dbReference>
<dbReference type="PROSITE" id="PS00108">
    <property type="entry name" value="PROTEIN_KINASE_ST"/>
    <property type="match status" value="1"/>
</dbReference>
<dbReference type="InterPro" id="IPR017441">
    <property type="entry name" value="Protein_kinase_ATP_BS"/>
</dbReference>
<keyword evidence="7" id="KW-1185">Reference proteome</keyword>
<keyword evidence="4" id="KW-0723">Serine/threonine-protein kinase</keyword>
<evidence type="ECO:0000256" key="1">
    <source>
        <dbReference type="ARBA" id="ARBA00022741"/>
    </source>
</evidence>
<dbReference type="EMBL" id="JWZX01003258">
    <property type="protein sequence ID" value="KOO22704.1"/>
    <property type="molecule type" value="Genomic_DNA"/>
</dbReference>
<dbReference type="Pfam" id="PF00069">
    <property type="entry name" value="Pkinase"/>
    <property type="match status" value="1"/>
</dbReference>
<dbReference type="FunFam" id="1.10.510.10:FF:000571">
    <property type="entry name" value="Maternal embryonic leucine zipper kinase"/>
    <property type="match status" value="1"/>
</dbReference>
<dbReference type="GO" id="GO:0004674">
    <property type="term" value="F:protein serine/threonine kinase activity"/>
    <property type="evidence" value="ECO:0007669"/>
    <property type="project" value="UniProtKB-KW"/>
</dbReference>
<dbReference type="PROSITE" id="PS50011">
    <property type="entry name" value="PROTEIN_KINASE_DOM"/>
    <property type="match status" value="1"/>
</dbReference>
<gene>
    <name evidence="6" type="ORF">Ctob_001476</name>
</gene>
<organism evidence="6 7">
    <name type="scientific">Chrysochromulina tobinii</name>
    <dbReference type="NCBI Taxonomy" id="1460289"/>
    <lineage>
        <taxon>Eukaryota</taxon>
        <taxon>Haptista</taxon>
        <taxon>Haptophyta</taxon>
        <taxon>Prymnesiophyceae</taxon>
        <taxon>Prymnesiales</taxon>
        <taxon>Chrysochromulinaceae</taxon>
        <taxon>Chrysochromulina</taxon>
    </lineage>
</organism>
<dbReference type="Proteomes" id="UP000037460">
    <property type="component" value="Unassembled WGS sequence"/>
</dbReference>
<comment type="similarity">
    <text evidence="4">Belongs to the protein kinase superfamily.</text>
</comment>
<dbReference type="AlphaFoldDB" id="A0A0M0J7X9"/>
<dbReference type="PANTHER" id="PTHR24347">
    <property type="entry name" value="SERINE/THREONINE-PROTEIN KINASE"/>
    <property type="match status" value="1"/>
</dbReference>
<name>A0A0M0J7X9_9EUKA</name>
<dbReference type="Gene3D" id="1.10.510.10">
    <property type="entry name" value="Transferase(Phosphotransferase) domain 1"/>
    <property type="match status" value="1"/>
</dbReference>
<dbReference type="SUPFAM" id="SSF56112">
    <property type="entry name" value="Protein kinase-like (PK-like)"/>
    <property type="match status" value="1"/>
</dbReference>
<feature type="domain" description="Protein kinase" evidence="5">
    <location>
        <begin position="30"/>
        <end position="255"/>
    </location>
</feature>
<reference evidence="7" key="1">
    <citation type="journal article" date="2015" name="PLoS Genet.">
        <title>Genome Sequence and Transcriptome Analyses of Chrysochromulina tobin: Metabolic Tools for Enhanced Algal Fitness in the Prominent Order Prymnesiales (Haptophyceae).</title>
        <authorList>
            <person name="Hovde B.T."/>
            <person name="Deodato C.R."/>
            <person name="Hunsperger H.M."/>
            <person name="Ryken S.A."/>
            <person name="Yost W."/>
            <person name="Jha R.K."/>
            <person name="Patterson J."/>
            <person name="Monnat R.J. Jr."/>
            <person name="Barlow S.B."/>
            <person name="Starkenburg S.R."/>
            <person name="Cattolico R.A."/>
        </authorList>
    </citation>
    <scope>NUCLEOTIDE SEQUENCE</scope>
    <source>
        <strain evidence="7">CCMP291</strain>
    </source>
</reference>
<dbReference type="InterPro" id="IPR011009">
    <property type="entry name" value="Kinase-like_dom_sf"/>
</dbReference>